<gene>
    <name evidence="3" type="ORF">G8E10_07165</name>
</gene>
<dbReference type="EMBL" id="JAANCM010000003">
    <property type="protein sequence ID" value="NHT75527.1"/>
    <property type="molecule type" value="Genomic_DNA"/>
</dbReference>
<evidence type="ECO:0000313" key="4">
    <source>
        <dbReference type="Proteomes" id="UP001155840"/>
    </source>
</evidence>
<dbReference type="PROSITE" id="PS51977">
    <property type="entry name" value="WGR"/>
    <property type="match status" value="1"/>
</dbReference>
<dbReference type="InterPro" id="IPR008893">
    <property type="entry name" value="WGR_domain"/>
</dbReference>
<dbReference type="Proteomes" id="UP001155840">
    <property type="component" value="Unassembled WGS sequence"/>
</dbReference>
<evidence type="ECO:0000313" key="3">
    <source>
        <dbReference type="EMBL" id="NHT75527.1"/>
    </source>
</evidence>
<dbReference type="InterPro" id="IPR036930">
    <property type="entry name" value="WGR_dom_sf"/>
</dbReference>
<protein>
    <submittedName>
        <fullName evidence="3">WGR domain-containing protein</fullName>
    </submittedName>
</protein>
<evidence type="ECO:0000259" key="2">
    <source>
        <dbReference type="PROSITE" id="PS51977"/>
    </source>
</evidence>
<organism evidence="3 4">
    <name type="scientific">Ferranicluibacter rubi</name>
    <dbReference type="NCBI Taxonomy" id="2715133"/>
    <lineage>
        <taxon>Bacteria</taxon>
        <taxon>Pseudomonadati</taxon>
        <taxon>Pseudomonadota</taxon>
        <taxon>Alphaproteobacteria</taxon>
        <taxon>Hyphomicrobiales</taxon>
        <taxon>Rhizobiaceae</taxon>
        <taxon>Ferranicluibacter</taxon>
    </lineage>
</organism>
<sequence>MNQHPYYLYIERTQPAKNMARFYALSIEPSLFGKTSLVRRWGRIGTTGREKIHLFEDEAAAVMLFLEVARQKRQRGYRPRPTTSSRVPAAYRLS</sequence>
<dbReference type="SUPFAM" id="SSF142921">
    <property type="entry name" value="WGR domain-like"/>
    <property type="match status" value="1"/>
</dbReference>
<dbReference type="SMART" id="SM00773">
    <property type="entry name" value="WGR"/>
    <property type="match status" value="1"/>
</dbReference>
<accession>A0AA44CC19</accession>
<proteinExistence type="predicted"/>
<keyword evidence="4" id="KW-1185">Reference proteome</keyword>
<evidence type="ECO:0000256" key="1">
    <source>
        <dbReference type="SAM" id="MobiDB-lite"/>
    </source>
</evidence>
<dbReference type="CDD" id="cd07996">
    <property type="entry name" value="WGR_MMR_like"/>
    <property type="match status" value="1"/>
</dbReference>
<name>A0AA44CC19_9HYPH</name>
<reference evidence="3" key="1">
    <citation type="submission" date="2020-03" db="EMBL/GenBank/DDBJ databases">
        <title>Ferranicluibacter endophyticum gen. nov., sp. nov., a new genus isolated from Rubus ulmifolius Schott. stem.</title>
        <authorList>
            <person name="Roca-Couso R."/>
            <person name="Flores-Felix J.D."/>
            <person name="Igual J.M."/>
            <person name="Rivas R."/>
        </authorList>
    </citation>
    <scope>NUCLEOTIDE SEQUENCE</scope>
    <source>
        <strain evidence="3">CRRU44</strain>
    </source>
</reference>
<dbReference type="AlphaFoldDB" id="A0AA44CC19"/>
<dbReference type="RefSeq" id="WP_110802442.1">
    <property type="nucleotide sequence ID" value="NZ_JAANCM010000003.1"/>
</dbReference>
<dbReference type="Pfam" id="PF05406">
    <property type="entry name" value="WGR"/>
    <property type="match status" value="1"/>
</dbReference>
<comment type="caution">
    <text evidence="3">The sequence shown here is derived from an EMBL/GenBank/DDBJ whole genome shotgun (WGS) entry which is preliminary data.</text>
</comment>
<feature type="region of interest" description="Disordered" evidence="1">
    <location>
        <begin position="75"/>
        <end position="94"/>
    </location>
</feature>
<dbReference type="InterPro" id="IPR049809">
    <property type="entry name" value="YehF/YfeS-like_WGR"/>
</dbReference>
<dbReference type="Gene3D" id="2.20.140.10">
    <property type="entry name" value="WGR domain"/>
    <property type="match status" value="1"/>
</dbReference>
<feature type="domain" description="WGR" evidence="2">
    <location>
        <begin position="1"/>
        <end position="91"/>
    </location>
</feature>